<dbReference type="GO" id="GO:0000155">
    <property type="term" value="F:phosphorelay sensor kinase activity"/>
    <property type="evidence" value="ECO:0007669"/>
    <property type="project" value="InterPro"/>
</dbReference>
<dbReference type="SUPFAM" id="SSF55874">
    <property type="entry name" value="ATPase domain of HSP90 chaperone/DNA topoisomerase II/histidine kinase"/>
    <property type="match status" value="1"/>
</dbReference>
<evidence type="ECO:0000256" key="5">
    <source>
        <dbReference type="ARBA" id="ARBA00022692"/>
    </source>
</evidence>
<dbReference type="RefSeq" id="WP_187536807.1">
    <property type="nucleotide sequence ID" value="NZ_JACRTL010000009.1"/>
</dbReference>
<keyword evidence="4" id="KW-0808">Transferase</keyword>
<evidence type="ECO:0000256" key="10">
    <source>
        <dbReference type="ARBA" id="ARBA00023012"/>
    </source>
</evidence>
<evidence type="ECO:0000259" key="13">
    <source>
        <dbReference type="PROSITE" id="PS50885"/>
    </source>
</evidence>
<keyword evidence="8" id="KW-0067">ATP-binding</keyword>
<dbReference type="AlphaFoldDB" id="A0A8J6PLN3"/>
<comment type="subcellular location">
    <subcellularLocation>
        <location evidence="1">Cell membrane</location>
        <topology evidence="1">Multi-pass membrane protein</topology>
    </subcellularLocation>
</comment>
<dbReference type="InterPro" id="IPR036890">
    <property type="entry name" value="HATPase_C_sf"/>
</dbReference>
<keyword evidence="15" id="KW-1185">Reference proteome</keyword>
<organism evidence="14 15">
    <name type="scientific">Massiliimalia timonensis</name>
    <dbReference type="NCBI Taxonomy" id="1987501"/>
    <lineage>
        <taxon>Bacteria</taxon>
        <taxon>Bacillati</taxon>
        <taxon>Bacillota</taxon>
        <taxon>Clostridia</taxon>
        <taxon>Eubacteriales</taxon>
        <taxon>Oscillospiraceae</taxon>
        <taxon>Massiliimalia</taxon>
    </lineage>
</organism>
<dbReference type="Gene3D" id="3.30.565.10">
    <property type="entry name" value="Histidine kinase-like ATPase, C-terminal domain"/>
    <property type="match status" value="1"/>
</dbReference>
<protein>
    <submittedName>
        <fullName evidence="14">Sensor histidine kinase</fullName>
    </submittedName>
</protein>
<evidence type="ECO:0000256" key="1">
    <source>
        <dbReference type="ARBA" id="ARBA00004651"/>
    </source>
</evidence>
<dbReference type="GO" id="GO:0005524">
    <property type="term" value="F:ATP binding"/>
    <property type="evidence" value="ECO:0007669"/>
    <property type="project" value="UniProtKB-KW"/>
</dbReference>
<evidence type="ECO:0000256" key="7">
    <source>
        <dbReference type="ARBA" id="ARBA00022777"/>
    </source>
</evidence>
<evidence type="ECO:0000313" key="14">
    <source>
        <dbReference type="EMBL" id="MBC8611900.1"/>
    </source>
</evidence>
<keyword evidence="6" id="KW-0547">Nucleotide-binding</keyword>
<dbReference type="GO" id="GO:0005886">
    <property type="term" value="C:plasma membrane"/>
    <property type="evidence" value="ECO:0007669"/>
    <property type="project" value="UniProtKB-SubCell"/>
</dbReference>
<evidence type="ECO:0000256" key="2">
    <source>
        <dbReference type="ARBA" id="ARBA00022475"/>
    </source>
</evidence>
<name>A0A8J6PLN3_9FIRM</name>
<keyword evidence="7 14" id="KW-0418">Kinase</keyword>
<feature type="domain" description="HAMP" evidence="13">
    <location>
        <begin position="308"/>
        <end position="360"/>
    </location>
</feature>
<dbReference type="Proteomes" id="UP000632659">
    <property type="component" value="Unassembled WGS sequence"/>
</dbReference>
<proteinExistence type="predicted"/>
<evidence type="ECO:0000256" key="3">
    <source>
        <dbReference type="ARBA" id="ARBA00022553"/>
    </source>
</evidence>
<gene>
    <name evidence="14" type="ORF">H8702_12450</name>
</gene>
<evidence type="ECO:0000256" key="4">
    <source>
        <dbReference type="ARBA" id="ARBA00022679"/>
    </source>
</evidence>
<dbReference type="Pfam" id="PF00672">
    <property type="entry name" value="HAMP"/>
    <property type="match status" value="1"/>
</dbReference>
<dbReference type="EMBL" id="JACRTL010000009">
    <property type="protein sequence ID" value="MBC8611900.1"/>
    <property type="molecule type" value="Genomic_DNA"/>
</dbReference>
<dbReference type="Gene3D" id="6.10.340.10">
    <property type="match status" value="1"/>
</dbReference>
<dbReference type="CDD" id="cd06225">
    <property type="entry name" value="HAMP"/>
    <property type="match status" value="1"/>
</dbReference>
<keyword evidence="11 12" id="KW-0472">Membrane</keyword>
<dbReference type="PANTHER" id="PTHR34220:SF11">
    <property type="entry name" value="SENSOR PROTEIN KINASE HPTS"/>
    <property type="match status" value="1"/>
</dbReference>
<dbReference type="Pfam" id="PF02518">
    <property type="entry name" value="HATPase_c"/>
    <property type="match status" value="1"/>
</dbReference>
<evidence type="ECO:0000256" key="12">
    <source>
        <dbReference type="SAM" id="Phobius"/>
    </source>
</evidence>
<keyword evidence="3" id="KW-0597">Phosphoprotein</keyword>
<dbReference type="SMART" id="SM00304">
    <property type="entry name" value="HAMP"/>
    <property type="match status" value="1"/>
</dbReference>
<dbReference type="InterPro" id="IPR003660">
    <property type="entry name" value="HAMP_dom"/>
</dbReference>
<evidence type="ECO:0000313" key="15">
    <source>
        <dbReference type="Proteomes" id="UP000632659"/>
    </source>
</evidence>
<dbReference type="PROSITE" id="PS50885">
    <property type="entry name" value="HAMP"/>
    <property type="match status" value="1"/>
</dbReference>
<dbReference type="InterPro" id="IPR050640">
    <property type="entry name" value="Bact_2-comp_sensor_kinase"/>
</dbReference>
<keyword evidence="9 12" id="KW-1133">Transmembrane helix</keyword>
<comment type="caution">
    <text evidence="14">The sequence shown here is derived from an EMBL/GenBank/DDBJ whole genome shotgun (WGS) entry which is preliminary data.</text>
</comment>
<evidence type="ECO:0000256" key="11">
    <source>
        <dbReference type="ARBA" id="ARBA00023136"/>
    </source>
</evidence>
<sequence length="595" mass="67664">MILISLIVTAILINTVSTTVNVNNALGSARREQALIINNLNTKITHIQDYAVSVAVDPRVIAEAKEHPSPPVEEAKRYKLRLELNKIIGSIMGLNRNVYMWDLVAADNSFFGVSGYDMSEIEALLSDEYFTQVRKNWGVSISGPYQLHNKGERTTPVFLVTKPVVDLDSRTVYGYVMFVIKESNFASIFENNMPQNVESSFYILNEEEIVISSSDKTIITQNIQKIGTFSEAELKVLYGKGSLTKNVGGQEMLYTISQELKDPVQWTVISCQPLDSLLIGQKILNKWILVIGTVACLVALFISYIIARSLSRPIMELASTIHDAAEGNLSQKANRQSAGEIEILYEGFNNLMNAVNRLLRRVYQEQEEKSEYQFHLIQAQIKPHFLYNTLEMIKSLIDLEKGETASQCISAMASFYRLSLNRGNDIISVYDEVKLSQQYMYLQKLRYIEYLDYRFNIPEELTKYQLPKMTLQPILENSIYHGIKEKQEEGIVEIELTEHGDSLRFVIVDNGIGMTKEMLSHLQQTIKSSSDLEESESPKSFGMASVNRRLKLLYGENYSFVIESEYGEFTKVTILIPKNIPEDLQKDQKGEYEGE</sequence>
<evidence type="ECO:0000256" key="9">
    <source>
        <dbReference type="ARBA" id="ARBA00022989"/>
    </source>
</evidence>
<dbReference type="InterPro" id="IPR003594">
    <property type="entry name" value="HATPase_dom"/>
</dbReference>
<dbReference type="SMART" id="SM00387">
    <property type="entry name" value="HATPase_c"/>
    <property type="match status" value="1"/>
</dbReference>
<dbReference type="PANTHER" id="PTHR34220">
    <property type="entry name" value="SENSOR HISTIDINE KINASE YPDA"/>
    <property type="match status" value="1"/>
</dbReference>
<dbReference type="Pfam" id="PF06580">
    <property type="entry name" value="His_kinase"/>
    <property type="match status" value="1"/>
</dbReference>
<reference evidence="14" key="1">
    <citation type="submission" date="2020-08" db="EMBL/GenBank/DDBJ databases">
        <title>Genome public.</title>
        <authorList>
            <person name="Liu C."/>
            <person name="Sun Q."/>
        </authorList>
    </citation>
    <scope>NUCLEOTIDE SEQUENCE</scope>
    <source>
        <strain evidence="14">NSJ-15</strain>
    </source>
</reference>
<dbReference type="SUPFAM" id="SSF158472">
    <property type="entry name" value="HAMP domain-like"/>
    <property type="match status" value="1"/>
</dbReference>
<dbReference type="InterPro" id="IPR010559">
    <property type="entry name" value="Sig_transdc_His_kin_internal"/>
</dbReference>
<keyword evidence="10" id="KW-0902">Two-component regulatory system</keyword>
<feature type="transmembrane region" description="Helical" evidence="12">
    <location>
        <begin position="287"/>
        <end position="307"/>
    </location>
</feature>
<accession>A0A8J6PLN3</accession>
<keyword evidence="2" id="KW-1003">Cell membrane</keyword>
<evidence type="ECO:0000256" key="8">
    <source>
        <dbReference type="ARBA" id="ARBA00022840"/>
    </source>
</evidence>
<keyword evidence="5 12" id="KW-0812">Transmembrane</keyword>
<evidence type="ECO:0000256" key="6">
    <source>
        <dbReference type="ARBA" id="ARBA00022741"/>
    </source>
</evidence>